<name>W7E942_BIPV3</name>
<accession>W7E942</accession>
<protein>
    <recommendedName>
        <fullName evidence="4">Aflatoxin regulatory protein domain-containing protein</fullName>
    </recommendedName>
</protein>
<keyword evidence="3" id="KW-1185">Reference proteome</keyword>
<dbReference type="RefSeq" id="XP_014554302.1">
    <property type="nucleotide sequence ID" value="XM_014698816.1"/>
</dbReference>
<dbReference type="GeneID" id="26248867"/>
<proteinExistence type="predicted"/>
<evidence type="ECO:0008006" key="4">
    <source>
        <dbReference type="Google" id="ProtNLM"/>
    </source>
</evidence>
<dbReference type="AlphaFoldDB" id="W7E942"/>
<dbReference type="Proteomes" id="UP000054337">
    <property type="component" value="Unassembled WGS sequence"/>
</dbReference>
<dbReference type="EMBL" id="KI968762">
    <property type="protein sequence ID" value="EUN24721.1"/>
    <property type="molecule type" value="Genomic_DNA"/>
</dbReference>
<reference evidence="2 3" key="1">
    <citation type="journal article" date="2013" name="PLoS Genet.">
        <title>Comparative genome structure, secondary metabolite, and effector coding capacity across Cochliobolus pathogens.</title>
        <authorList>
            <person name="Condon B.J."/>
            <person name="Leng Y."/>
            <person name="Wu D."/>
            <person name="Bushley K.E."/>
            <person name="Ohm R.A."/>
            <person name="Otillar R."/>
            <person name="Martin J."/>
            <person name="Schackwitz W."/>
            <person name="Grimwood J."/>
            <person name="MohdZainudin N."/>
            <person name="Xue C."/>
            <person name="Wang R."/>
            <person name="Manning V.A."/>
            <person name="Dhillon B."/>
            <person name="Tu Z.J."/>
            <person name="Steffenson B.J."/>
            <person name="Salamov A."/>
            <person name="Sun H."/>
            <person name="Lowry S."/>
            <person name="LaButti K."/>
            <person name="Han J."/>
            <person name="Copeland A."/>
            <person name="Lindquist E."/>
            <person name="Barry K."/>
            <person name="Schmutz J."/>
            <person name="Baker S.E."/>
            <person name="Ciuffetti L.M."/>
            <person name="Grigoriev I.V."/>
            <person name="Zhong S."/>
            <person name="Turgeon B.G."/>
        </authorList>
    </citation>
    <scope>NUCLEOTIDE SEQUENCE [LARGE SCALE GENOMIC DNA]</scope>
    <source>
        <strain evidence="2 3">FI3</strain>
    </source>
</reference>
<gene>
    <name evidence="2" type="ORF">COCVIDRAFT_105340</name>
</gene>
<evidence type="ECO:0000256" key="1">
    <source>
        <dbReference type="SAM" id="MobiDB-lite"/>
    </source>
</evidence>
<feature type="region of interest" description="Disordered" evidence="1">
    <location>
        <begin position="1"/>
        <end position="57"/>
    </location>
</feature>
<organism evidence="2 3">
    <name type="scientific">Bipolaris victoriae (strain FI3)</name>
    <name type="common">Victoria blight of oats agent</name>
    <name type="synonym">Cochliobolus victoriae</name>
    <dbReference type="NCBI Taxonomy" id="930091"/>
    <lineage>
        <taxon>Eukaryota</taxon>
        <taxon>Fungi</taxon>
        <taxon>Dikarya</taxon>
        <taxon>Ascomycota</taxon>
        <taxon>Pezizomycotina</taxon>
        <taxon>Dothideomycetes</taxon>
        <taxon>Pleosporomycetidae</taxon>
        <taxon>Pleosporales</taxon>
        <taxon>Pleosporineae</taxon>
        <taxon>Pleosporaceae</taxon>
        <taxon>Bipolaris</taxon>
    </lineage>
</organism>
<sequence length="458" mass="49709">MAKSCHVNETGARPAQGDSKFSGGQVGRQHPARRRNMSNTQRLRASSEDDQDVGESNDSRIDAILSLNAPHEVQIQPVPDTTSWASNAEIANLLISSNMNSDSLHGPQLQSTSLFNFWSRSDTSIDLDLNMDSVDFSDFDLASPERTTTLFQKAILPNPLCDLDAGEQFGAETTIGDGLPPPTTAIPSQPNLELLNEMTTESMENGKWLSTLAELNVKLFSHAKLMRAHACTPDQGAQSLYASSAMLDDALGLFLQFIGLLQHRTVVSHTPSLSSSIDGSSTGTTSSNGFGSDTASSSIAADHGSVLMMLSCYIRILETCTKILTAIKAALSTGFSSNARPVPVLRLSIGSNALENQYPLIRLRVIIELIESLLDSMRAYLAPNTEVNSGGQKQFEELAKASWDRCTFRQQSQLTQQANPCYLQEDKAFELIRTIRIDLRQLQGDSVAAALGLSRDIP</sequence>
<evidence type="ECO:0000313" key="2">
    <source>
        <dbReference type="EMBL" id="EUN24721.1"/>
    </source>
</evidence>
<feature type="region of interest" description="Disordered" evidence="1">
    <location>
        <begin position="270"/>
        <end position="290"/>
    </location>
</feature>
<evidence type="ECO:0000313" key="3">
    <source>
        <dbReference type="Proteomes" id="UP000054337"/>
    </source>
</evidence>
<dbReference type="HOGENOM" id="CLU_597150_0_0_1"/>